<dbReference type="InterPro" id="IPR032675">
    <property type="entry name" value="LRR_dom_sf"/>
</dbReference>
<dbReference type="EMBL" id="CAMGYJ010000007">
    <property type="protein sequence ID" value="CAI0446954.1"/>
    <property type="molecule type" value="Genomic_DNA"/>
</dbReference>
<evidence type="ECO:0000256" key="10">
    <source>
        <dbReference type="ARBA" id="ARBA00022840"/>
    </source>
</evidence>
<comment type="caution">
    <text evidence="15">The sequence shown here is derived from an EMBL/GenBank/DDBJ whole genome shotgun (WGS) entry which is preliminary data.</text>
</comment>
<keyword evidence="10" id="KW-0067">ATP-binding</keyword>
<evidence type="ECO:0000256" key="6">
    <source>
        <dbReference type="ARBA" id="ARBA00022729"/>
    </source>
</evidence>
<organism evidence="15 16">
    <name type="scientific">Linum tenue</name>
    <dbReference type="NCBI Taxonomy" id="586396"/>
    <lineage>
        <taxon>Eukaryota</taxon>
        <taxon>Viridiplantae</taxon>
        <taxon>Streptophyta</taxon>
        <taxon>Embryophyta</taxon>
        <taxon>Tracheophyta</taxon>
        <taxon>Spermatophyta</taxon>
        <taxon>Magnoliopsida</taxon>
        <taxon>eudicotyledons</taxon>
        <taxon>Gunneridae</taxon>
        <taxon>Pentapetalae</taxon>
        <taxon>rosids</taxon>
        <taxon>fabids</taxon>
        <taxon>Malpighiales</taxon>
        <taxon>Linaceae</taxon>
        <taxon>Linum</taxon>
    </lineage>
</organism>
<dbReference type="SUPFAM" id="SSF52058">
    <property type="entry name" value="L domain-like"/>
    <property type="match status" value="1"/>
</dbReference>
<dbReference type="InterPro" id="IPR013210">
    <property type="entry name" value="LRR_N_plant-typ"/>
</dbReference>
<evidence type="ECO:0000256" key="11">
    <source>
        <dbReference type="ARBA" id="ARBA00023136"/>
    </source>
</evidence>
<dbReference type="FunFam" id="3.80.10.10:FF:000363">
    <property type="entry name" value="Leucine-rich repeat family protein"/>
    <property type="match status" value="1"/>
</dbReference>
<keyword evidence="3" id="KW-0723">Serine/threonine-protein kinase</keyword>
<keyword evidence="8" id="KW-0547">Nucleotide-binding</keyword>
<evidence type="ECO:0000256" key="13">
    <source>
        <dbReference type="SAM" id="SignalP"/>
    </source>
</evidence>
<dbReference type="Pfam" id="PF00560">
    <property type="entry name" value="LRR_1"/>
    <property type="match status" value="3"/>
</dbReference>
<evidence type="ECO:0000259" key="14">
    <source>
        <dbReference type="Pfam" id="PF08263"/>
    </source>
</evidence>
<proteinExistence type="predicted"/>
<evidence type="ECO:0000256" key="7">
    <source>
        <dbReference type="ARBA" id="ARBA00022737"/>
    </source>
</evidence>
<keyword evidence="4" id="KW-0433">Leucine-rich repeat</keyword>
<dbReference type="PANTHER" id="PTHR45974">
    <property type="entry name" value="RECEPTOR-LIKE PROTEIN 55"/>
    <property type="match status" value="1"/>
</dbReference>
<dbReference type="GO" id="GO:0005524">
    <property type="term" value="F:ATP binding"/>
    <property type="evidence" value="ECO:0007669"/>
    <property type="project" value="UniProtKB-KW"/>
</dbReference>
<keyword evidence="5" id="KW-0808">Transferase</keyword>
<comment type="subcellular location">
    <subcellularLocation>
        <location evidence="1">Membrane</location>
    </subcellularLocation>
</comment>
<dbReference type="Gene3D" id="3.80.10.10">
    <property type="entry name" value="Ribonuclease Inhibitor"/>
    <property type="match status" value="2"/>
</dbReference>
<evidence type="ECO:0000256" key="5">
    <source>
        <dbReference type="ARBA" id="ARBA00022679"/>
    </source>
</evidence>
<gene>
    <name evidence="15" type="ORF">LITE_LOCUS29223</name>
</gene>
<protein>
    <recommendedName>
        <fullName evidence="2">non-specific serine/threonine protein kinase</fullName>
        <ecNumber evidence="2">2.7.11.1</ecNumber>
    </recommendedName>
</protein>
<evidence type="ECO:0000313" key="15">
    <source>
        <dbReference type="EMBL" id="CAI0446954.1"/>
    </source>
</evidence>
<dbReference type="EC" id="2.7.11.1" evidence="2"/>
<dbReference type="GO" id="GO:0004674">
    <property type="term" value="F:protein serine/threonine kinase activity"/>
    <property type="evidence" value="ECO:0007669"/>
    <property type="project" value="UniProtKB-KW"/>
</dbReference>
<dbReference type="PANTHER" id="PTHR45974:SF242">
    <property type="entry name" value="LEUCINE-RICH REPEAT PROTEIN KINASE FAMILY PROTEIN"/>
    <property type="match status" value="1"/>
</dbReference>
<dbReference type="GO" id="GO:0016020">
    <property type="term" value="C:membrane"/>
    <property type="evidence" value="ECO:0007669"/>
    <property type="project" value="UniProtKB-SubCell"/>
</dbReference>
<keyword evidence="16" id="KW-1185">Reference proteome</keyword>
<evidence type="ECO:0000256" key="12">
    <source>
        <dbReference type="ARBA" id="ARBA00023180"/>
    </source>
</evidence>
<dbReference type="Proteomes" id="UP001154282">
    <property type="component" value="Unassembled WGS sequence"/>
</dbReference>
<dbReference type="Pfam" id="PF08263">
    <property type="entry name" value="LRRNT_2"/>
    <property type="match status" value="1"/>
</dbReference>
<feature type="domain" description="Leucine-rich repeat-containing N-terminal plant-type" evidence="14">
    <location>
        <begin position="24"/>
        <end position="60"/>
    </location>
</feature>
<evidence type="ECO:0000256" key="2">
    <source>
        <dbReference type="ARBA" id="ARBA00012513"/>
    </source>
</evidence>
<reference evidence="15" key="1">
    <citation type="submission" date="2022-08" db="EMBL/GenBank/DDBJ databases">
        <authorList>
            <person name="Gutierrez-Valencia J."/>
        </authorList>
    </citation>
    <scope>NUCLEOTIDE SEQUENCE</scope>
</reference>
<evidence type="ECO:0000256" key="1">
    <source>
        <dbReference type="ARBA" id="ARBA00004370"/>
    </source>
</evidence>
<keyword evidence="11" id="KW-0472">Membrane</keyword>
<keyword evidence="12" id="KW-0325">Glycoprotein</keyword>
<feature type="chain" id="PRO_5043976099" description="non-specific serine/threonine protein kinase" evidence="13">
    <location>
        <begin position="21"/>
        <end position="310"/>
    </location>
</feature>
<evidence type="ECO:0000256" key="3">
    <source>
        <dbReference type="ARBA" id="ARBA00022527"/>
    </source>
</evidence>
<keyword evidence="7" id="KW-0677">Repeat</keyword>
<evidence type="ECO:0000256" key="4">
    <source>
        <dbReference type="ARBA" id="ARBA00022614"/>
    </source>
</evidence>
<evidence type="ECO:0000256" key="8">
    <source>
        <dbReference type="ARBA" id="ARBA00022741"/>
    </source>
</evidence>
<dbReference type="FunFam" id="3.80.10.10:FF:000542">
    <property type="entry name" value="Leucine-rich repeat protein kinase family protein"/>
    <property type="match status" value="1"/>
</dbReference>
<sequence length="310" mass="33640">MGRLLLLLMFFSAAVHVSLSATDPRDAAALRSLKEIWRNLPPSWTQSDDPCGFPWEGVTCKNSRVSALGLSSMGLKGKLSGDIGGLTELKSLDLSYNRDLTGPLTPRLGDLQKLNILILVGCGFSGGIPDELGNLSELSFLALNSNNLTGRIPPSLGNLSQLYWLDLADNQLTGNLPVSTPDTPGLDLLLKAKHFHFNKNQLSGSIPPKLFSPEMVLIHVLFDGNQLNGSIPDTLGLVATIEVLRLDRNALAGRVPSNLNNLLNINELNLAHNRLTGPLPNLTGMNNLNYMYVLDNFKSTSLDTDFHSYA</sequence>
<keyword evidence="9" id="KW-0418">Kinase</keyword>
<evidence type="ECO:0000256" key="9">
    <source>
        <dbReference type="ARBA" id="ARBA00022777"/>
    </source>
</evidence>
<accession>A0AAV0MLI7</accession>
<keyword evidence="6 13" id="KW-0732">Signal</keyword>
<dbReference type="AlphaFoldDB" id="A0AAV0MLI7"/>
<dbReference type="InterPro" id="IPR001611">
    <property type="entry name" value="Leu-rich_rpt"/>
</dbReference>
<evidence type="ECO:0000313" key="16">
    <source>
        <dbReference type="Proteomes" id="UP001154282"/>
    </source>
</evidence>
<feature type="signal peptide" evidence="13">
    <location>
        <begin position="1"/>
        <end position="20"/>
    </location>
</feature>
<name>A0AAV0MLI7_9ROSI</name>